<evidence type="ECO:0008006" key="3">
    <source>
        <dbReference type="Google" id="ProtNLM"/>
    </source>
</evidence>
<name>A0A6G0SSW9_APHGL</name>
<sequence>MRDYHPIEYTRYVITHPVEYYSHIIDARYRADNAEAWEEADAGVADHQGLRVPRESLTNRCKICLKNVKGTNTLNMKSHVQKWHTNILKIIENQAKSVYEDFNDDDADISQVQNLPQAKEHPQVPCKSISITNTQWPIIDNRNTNLSSQPTIVQSIKNIEEFKERDIHSNADLLFNTDIRLIRVYIVVGFHFT</sequence>
<comment type="caution">
    <text evidence="1">The sequence shown here is derived from an EMBL/GenBank/DDBJ whole genome shotgun (WGS) entry which is preliminary data.</text>
</comment>
<organism evidence="1 2">
    <name type="scientific">Aphis glycines</name>
    <name type="common">Soybean aphid</name>
    <dbReference type="NCBI Taxonomy" id="307491"/>
    <lineage>
        <taxon>Eukaryota</taxon>
        <taxon>Metazoa</taxon>
        <taxon>Ecdysozoa</taxon>
        <taxon>Arthropoda</taxon>
        <taxon>Hexapoda</taxon>
        <taxon>Insecta</taxon>
        <taxon>Pterygota</taxon>
        <taxon>Neoptera</taxon>
        <taxon>Paraneoptera</taxon>
        <taxon>Hemiptera</taxon>
        <taxon>Sternorrhyncha</taxon>
        <taxon>Aphidomorpha</taxon>
        <taxon>Aphidoidea</taxon>
        <taxon>Aphididae</taxon>
        <taxon>Aphidini</taxon>
        <taxon>Aphis</taxon>
        <taxon>Aphis</taxon>
    </lineage>
</organism>
<reference evidence="1 2" key="1">
    <citation type="submission" date="2019-08" db="EMBL/GenBank/DDBJ databases">
        <title>The genome of the soybean aphid Biotype 1, its phylome, world population structure and adaptation to the North American continent.</title>
        <authorList>
            <person name="Giordano R."/>
            <person name="Donthu R.K."/>
            <person name="Hernandez A.G."/>
            <person name="Wright C.L."/>
            <person name="Zimin A.V."/>
        </authorList>
    </citation>
    <scope>NUCLEOTIDE SEQUENCE [LARGE SCALE GENOMIC DNA]</scope>
    <source>
        <tissue evidence="1">Whole aphids</tissue>
    </source>
</reference>
<dbReference type="AlphaFoldDB" id="A0A6G0SSW9"/>
<gene>
    <name evidence="1" type="ORF">AGLY_018153</name>
</gene>
<dbReference type="Proteomes" id="UP000475862">
    <property type="component" value="Unassembled WGS sequence"/>
</dbReference>
<accession>A0A6G0SSW9</accession>
<dbReference type="EMBL" id="VYZN01002866">
    <property type="protein sequence ID" value="KAE9521453.1"/>
    <property type="molecule type" value="Genomic_DNA"/>
</dbReference>
<keyword evidence="2" id="KW-1185">Reference proteome</keyword>
<evidence type="ECO:0000313" key="2">
    <source>
        <dbReference type="Proteomes" id="UP000475862"/>
    </source>
</evidence>
<evidence type="ECO:0000313" key="1">
    <source>
        <dbReference type="EMBL" id="KAE9521453.1"/>
    </source>
</evidence>
<proteinExistence type="predicted"/>
<protein>
    <recommendedName>
        <fullName evidence="3">BED-type domain-containing protein</fullName>
    </recommendedName>
</protein>